<accession>A0ABR2JPF3</accession>
<feature type="region of interest" description="Disordered" evidence="1">
    <location>
        <begin position="1"/>
        <end position="21"/>
    </location>
</feature>
<keyword evidence="3" id="KW-1185">Reference proteome</keyword>
<feature type="compositionally biased region" description="Low complexity" evidence="1">
    <location>
        <begin position="222"/>
        <end position="265"/>
    </location>
</feature>
<gene>
    <name evidence="2" type="ORF">M9Y10_003442</name>
</gene>
<dbReference type="Proteomes" id="UP001470230">
    <property type="component" value="Unassembled WGS sequence"/>
</dbReference>
<organism evidence="2 3">
    <name type="scientific">Tritrichomonas musculus</name>
    <dbReference type="NCBI Taxonomy" id="1915356"/>
    <lineage>
        <taxon>Eukaryota</taxon>
        <taxon>Metamonada</taxon>
        <taxon>Parabasalia</taxon>
        <taxon>Tritrichomonadida</taxon>
        <taxon>Tritrichomonadidae</taxon>
        <taxon>Tritrichomonas</taxon>
    </lineage>
</organism>
<evidence type="ECO:0000313" key="3">
    <source>
        <dbReference type="Proteomes" id="UP001470230"/>
    </source>
</evidence>
<proteinExistence type="predicted"/>
<name>A0ABR2JPF3_9EUKA</name>
<protein>
    <recommendedName>
        <fullName evidence="4">OTU domain-containing protein</fullName>
    </recommendedName>
</protein>
<feature type="compositionally biased region" description="Low complexity" evidence="1">
    <location>
        <begin position="273"/>
        <end position="299"/>
    </location>
</feature>
<reference evidence="2 3" key="1">
    <citation type="submission" date="2024-04" db="EMBL/GenBank/DDBJ databases">
        <title>Tritrichomonas musculus Genome.</title>
        <authorList>
            <person name="Alves-Ferreira E."/>
            <person name="Grigg M."/>
            <person name="Lorenzi H."/>
            <person name="Galac M."/>
        </authorList>
    </citation>
    <scope>NUCLEOTIDE SEQUENCE [LARGE SCALE GENOMIC DNA]</scope>
    <source>
        <strain evidence="2 3">EAF2021</strain>
    </source>
</reference>
<feature type="region of interest" description="Disordered" evidence="1">
    <location>
        <begin position="219"/>
        <end position="308"/>
    </location>
</feature>
<evidence type="ECO:0000256" key="1">
    <source>
        <dbReference type="SAM" id="MobiDB-lite"/>
    </source>
</evidence>
<sequence>MYAEEKNEEPLNCINKNNDNENLENINNYNETKYSNEEEDFKEIPQESELIEIIVKEANDNKNNPNFIPKTAKQVNFSLDKNDLRLKMSTNDGSCQFYSFLYVIFRDSTLKRIFEPKVLKDDTDYYILSKIEGEDVTFRIPCSTIAEEKSKNRGNLFPCDEEYVSALGVYLHALLFMKCGFVDRLVFQPFFSTDAFFDQKILNAGFGFSLIFNNEDPIQGCQNENQNENQENQNENQENQNENQENQNENQENQNKNQENQNENQENQKENQENQNENQENQNENQENQNKNQENQNENQENKKESSRYNHNISKQQNEKYLSCLLVHLNQRPEISLTSKENRIDLFSDGSIYIKDIDKLIEGHYIICISIFLKKFKFGHCLFIFFNYDEKKWKIYNSYQDEDYGEYGEMDLKKMQNFFFNGSCIIAGVPKEFN</sequence>
<comment type="caution">
    <text evidence="2">The sequence shown here is derived from an EMBL/GenBank/DDBJ whole genome shotgun (WGS) entry which is preliminary data.</text>
</comment>
<evidence type="ECO:0008006" key="4">
    <source>
        <dbReference type="Google" id="ProtNLM"/>
    </source>
</evidence>
<dbReference type="EMBL" id="JAPFFF010000010">
    <property type="protein sequence ID" value="KAK8880755.1"/>
    <property type="molecule type" value="Genomic_DNA"/>
</dbReference>
<evidence type="ECO:0000313" key="2">
    <source>
        <dbReference type="EMBL" id="KAK8880755.1"/>
    </source>
</evidence>